<proteinExistence type="predicted"/>
<protein>
    <recommendedName>
        <fullName evidence="3">DUF1203 domain-containing protein</fullName>
    </recommendedName>
</protein>
<evidence type="ECO:0000313" key="2">
    <source>
        <dbReference type="Proteomes" id="UP000078340"/>
    </source>
</evidence>
<dbReference type="Pfam" id="PF06718">
    <property type="entry name" value="DUF1203"/>
    <property type="match status" value="1"/>
</dbReference>
<comment type="caution">
    <text evidence="1">The sequence shown here is derived from an EMBL/GenBank/DDBJ whole genome shotgun (WGS) entry which is preliminary data.</text>
</comment>
<reference evidence="1 2" key="1">
    <citation type="submission" date="2016-02" db="EMBL/GenBank/DDBJ databases">
        <title>Biosynthesis of antibiotic leucinostatins and their inhibition on Phytophthora in bio-control Purpureocillium lilacinum.</title>
        <authorList>
            <person name="Wang G."/>
            <person name="Liu Z."/>
            <person name="Lin R."/>
            <person name="Li E."/>
            <person name="Mao Z."/>
            <person name="Ling J."/>
            <person name="Yin W."/>
            <person name="Xie B."/>
        </authorList>
    </citation>
    <scope>NUCLEOTIDE SEQUENCE [LARGE SCALE GENOMIC DNA]</scope>
    <source>
        <strain evidence="1">PLFJ-1</strain>
    </source>
</reference>
<dbReference type="Proteomes" id="UP000078340">
    <property type="component" value="Unassembled WGS sequence"/>
</dbReference>
<dbReference type="EMBL" id="LSBI01000007">
    <property type="protein sequence ID" value="OAQ85251.1"/>
    <property type="molecule type" value="Genomic_DNA"/>
</dbReference>
<evidence type="ECO:0008006" key="3">
    <source>
        <dbReference type="Google" id="ProtNLM"/>
    </source>
</evidence>
<organism evidence="1 2">
    <name type="scientific">Purpureocillium lilacinum</name>
    <name type="common">Paecilomyces lilacinus</name>
    <dbReference type="NCBI Taxonomy" id="33203"/>
    <lineage>
        <taxon>Eukaryota</taxon>
        <taxon>Fungi</taxon>
        <taxon>Dikarya</taxon>
        <taxon>Ascomycota</taxon>
        <taxon>Pezizomycotina</taxon>
        <taxon>Sordariomycetes</taxon>
        <taxon>Hypocreomycetidae</taxon>
        <taxon>Hypocreales</taxon>
        <taxon>Ophiocordycipitaceae</taxon>
        <taxon>Purpureocillium</taxon>
    </lineage>
</organism>
<dbReference type="OrthoDB" id="4167009at2759"/>
<accession>A0A179H6Q5</accession>
<dbReference type="AlphaFoldDB" id="A0A179H6Q5"/>
<dbReference type="OMA" id="RSARNNC"/>
<sequence>MADTPTTTQLPATLRVRALPSPLELSKYSSPSTKAVTVDEENSFPCRRCLKDGAVGDEMLLTPYDPFLGDSPYRQPGPIFVHLNPTCGAYKPDGALPEQLRRRLLSVRSFGKDHCMVDADVVQGDQLVGLAERMLRDGAAEYIHVHNARPGCFAARIERSGA</sequence>
<gene>
    <name evidence="1" type="ORF">VFPFJ_07640</name>
</gene>
<name>A0A179H6Q5_PURLI</name>
<dbReference type="KEGG" id="plj:28889763"/>
<evidence type="ECO:0000313" key="1">
    <source>
        <dbReference type="EMBL" id="OAQ85251.1"/>
    </source>
</evidence>
<dbReference type="InterPro" id="IPR009593">
    <property type="entry name" value="DUF1203"/>
</dbReference>
<dbReference type="GeneID" id="28889763"/>